<evidence type="ECO:0000313" key="7">
    <source>
        <dbReference type="WBParaSite" id="Minc3s02023g27827"/>
    </source>
</evidence>
<evidence type="ECO:0000259" key="5">
    <source>
        <dbReference type="PROSITE" id="PS50172"/>
    </source>
</evidence>
<dbReference type="Gene3D" id="3.40.50.10190">
    <property type="entry name" value="BRCT domain"/>
    <property type="match status" value="2"/>
</dbReference>
<comment type="subcellular location">
    <subcellularLocation>
        <location evidence="1">Nucleus</location>
    </subcellularLocation>
</comment>
<dbReference type="InterPro" id="IPR036420">
    <property type="entry name" value="BRCT_dom_sf"/>
</dbReference>
<organism evidence="6 7">
    <name type="scientific">Meloidogyne incognita</name>
    <name type="common">Southern root-knot nematode worm</name>
    <name type="synonym">Oxyuris incognita</name>
    <dbReference type="NCBI Taxonomy" id="6306"/>
    <lineage>
        <taxon>Eukaryota</taxon>
        <taxon>Metazoa</taxon>
        <taxon>Ecdysozoa</taxon>
        <taxon>Nematoda</taxon>
        <taxon>Chromadorea</taxon>
        <taxon>Rhabditida</taxon>
        <taxon>Tylenchina</taxon>
        <taxon>Tylenchomorpha</taxon>
        <taxon>Tylenchoidea</taxon>
        <taxon>Meloidogynidae</taxon>
        <taxon>Meloidogyninae</taxon>
        <taxon>Meloidogyne</taxon>
        <taxon>Meloidogyne incognita group</taxon>
    </lineage>
</organism>
<dbReference type="InterPro" id="IPR001357">
    <property type="entry name" value="BRCT_dom"/>
</dbReference>
<sequence length="989" mass="110437">MSSELDVTQPILNASINNEHNEINGEEQPNLDSSQDEANQQDNNEVNGQQIDEEHGNDEADNDGGEEEKDLQPPFTPPANVSSGVVTSANRRTSTRKRRMAVPALTPTSSVKRRRITNDGRGNTPVSTTPNSVKKRRTRVKDQSEMPLIDLDDSNDPYNFTANSDSHPEPLADICVKRASFGEIKFTKSLPGSSERYANVERIAAERNPSLLNNTGMGTSFRSASKSSDSFRLELSMSNSRSPKSAATTASRITATSGHRKNVNYAADEDNDSIDNFKMDEEEEQMITPNRRGRKSAVASQKTPKNTPKTTLTSELFNTPEIGKKKPQTAVSASAKKSALEAEFYIVPELTPKEQYDVDHPEDIGHFLSPGARVLALWGNEYYGAHICGREALGRYYVLFAEDNLKRILPPSGVLAISFLSEGFQVSFIDSIANEEVGKVAIVEKQPQIGDKQQPNEWVNGMFTLRELDDEMNSTQEIREILWSRIFLTKDQAAIILKGRQFNPVPKIDQENIISESRSTRRSRSSRLCYSDFGSASPSPMKTPTSIKRSETSLIATPKTPQQKSPKGRGSTTPRSNRKKINLAGSPEDNKPDTTDMPVLSAYGKEEQDDEQVEVNNEDMKSDDVEDKNLTNKSSPRFTRSQASNSNVTTPQKQQTPRKSPRSAKKNETKEEEVGDFLETTDEKIEVTINEEDLDSFNDSHNSTIIEDSTPQRKPSPFDAVQILSPVQEITELNTTGSYSSSAGSVGEAQLFVGFKFVLTSANRPNKVSDFNKRDYRTKIEERGGIVMEDFSTLQEGEHAFLIADTFYRTHKYLCALSLSIPCLSYLWIQECVSKKKLVEYEEFLLPAGESTSEPGRICQWKPLKGVLFNGKKVIIYNRHYNQDPNIIPFGEIWIALMRNLGATVVGIGHGEPFSKEANLTASLEEKLEFCRKTDFDIFLTENDCEPQLARCATSKNALAVSSEWIIQAMVTGELPPIEECDRFRYDYT</sequence>
<dbReference type="GO" id="GO:0005634">
    <property type="term" value="C:nucleus"/>
    <property type="evidence" value="ECO:0007669"/>
    <property type="project" value="UniProtKB-SubCell"/>
</dbReference>
<keyword evidence="6" id="KW-1185">Reference proteome</keyword>
<feature type="region of interest" description="Disordered" evidence="4">
    <location>
        <begin position="236"/>
        <end position="255"/>
    </location>
</feature>
<dbReference type="Pfam" id="PF24680">
    <property type="entry name" value="SH3_Hsr9"/>
    <property type="match status" value="1"/>
</dbReference>
<dbReference type="InterPro" id="IPR047249">
    <property type="entry name" value="BRCT_p53bp1-like_rpt1"/>
</dbReference>
<dbReference type="SMART" id="SM00292">
    <property type="entry name" value="BRCT"/>
    <property type="match status" value="1"/>
</dbReference>
<dbReference type="WBParaSite" id="Minc3s02023g27827">
    <property type="protein sequence ID" value="Minc3s02023g27827"/>
    <property type="gene ID" value="Minc3s02023g27827"/>
</dbReference>
<evidence type="ECO:0000256" key="2">
    <source>
        <dbReference type="ARBA" id="ARBA00022763"/>
    </source>
</evidence>
<keyword evidence="3" id="KW-0539">Nucleus</keyword>
<feature type="compositionally biased region" description="Polar residues" evidence="4">
    <location>
        <begin position="631"/>
        <end position="658"/>
    </location>
</feature>
<dbReference type="PANTHER" id="PTHR15321">
    <property type="entry name" value="TUMOR SUPPRESSOR P53-BINDING PROTEIN 1"/>
    <property type="match status" value="1"/>
</dbReference>
<feature type="compositionally biased region" description="Polar residues" evidence="4">
    <location>
        <begin position="79"/>
        <end position="92"/>
    </location>
</feature>
<feature type="compositionally biased region" description="Acidic residues" evidence="4">
    <location>
        <begin position="670"/>
        <end position="680"/>
    </location>
</feature>
<dbReference type="CDD" id="cd17724">
    <property type="entry name" value="BRCT_p53bp1_rpt2"/>
    <property type="match status" value="1"/>
</dbReference>
<dbReference type="Proteomes" id="UP000887563">
    <property type="component" value="Unplaced"/>
</dbReference>
<feature type="compositionally biased region" description="Basic and acidic residues" evidence="4">
    <location>
        <begin position="618"/>
        <end position="630"/>
    </location>
</feature>
<feature type="domain" description="BRCT" evidence="5">
    <location>
        <begin position="747"/>
        <end position="846"/>
    </location>
</feature>
<dbReference type="Pfam" id="PF18428">
    <property type="entry name" value="BRCT_3"/>
    <property type="match status" value="1"/>
</dbReference>
<dbReference type="InterPro" id="IPR047252">
    <property type="entry name" value="TP53BP1-like"/>
</dbReference>
<dbReference type="GO" id="GO:0042393">
    <property type="term" value="F:histone binding"/>
    <property type="evidence" value="ECO:0007669"/>
    <property type="project" value="TreeGrafter"/>
</dbReference>
<feature type="region of interest" description="Disordered" evidence="4">
    <location>
        <begin position="284"/>
        <end position="311"/>
    </location>
</feature>
<feature type="compositionally biased region" description="Low complexity" evidence="4">
    <location>
        <begin position="245"/>
        <end position="255"/>
    </location>
</feature>
<feature type="compositionally biased region" description="Polar residues" evidence="4">
    <location>
        <begin position="697"/>
        <end position="713"/>
    </location>
</feature>
<keyword evidence="2" id="KW-0227">DNA damage</keyword>
<feature type="compositionally biased region" description="Polar residues" evidence="4">
    <location>
        <begin position="534"/>
        <end position="575"/>
    </location>
</feature>
<feature type="region of interest" description="Disordered" evidence="4">
    <location>
        <begin position="513"/>
        <end position="682"/>
    </location>
</feature>
<feature type="compositionally biased region" description="Low complexity" evidence="4">
    <location>
        <begin position="302"/>
        <end position="311"/>
    </location>
</feature>
<dbReference type="PROSITE" id="PS50172">
    <property type="entry name" value="BRCT"/>
    <property type="match status" value="1"/>
</dbReference>
<dbReference type="PANTHER" id="PTHR15321:SF3">
    <property type="entry name" value="TP53-BINDING PROTEIN 1"/>
    <property type="match status" value="1"/>
</dbReference>
<evidence type="ECO:0000313" key="6">
    <source>
        <dbReference type="Proteomes" id="UP000887563"/>
    </source>
</evidence>
<evidence type="ECO:0000256" key="3">
    <source>
        <dbReference type="ARBA" id="ARBA00023242"/>
    </source>
</evidence>
<feature type="region of interest" description="Disordered" evidence="4">
    <location>
        <begin position="695"/>
        <end position="717"/>
    </location>
</feature>
<dbReference type="InterPro" id="IPR056492">
    <property type="entry name" value="SH3_Hsr9"/>
</dbReference>
<protein>
    <submittedName>
        <fullName evidence="7">BRCT domain-containing protein</fullName>
    </submittedName>
</protein>
<accession>A0A914MRX6</accession>
<evidence type="ECO:0000256" key="1">
    <source>
        <dbReference type="ARBA" id="ARBA00004123"/>
    </source>
</evidence>
<feature type="compositionally biased region" description="Acidic residues" evidence="4">
    <location>
        <begin position="607"/>
        <end position="617"/>
    </location>
</feature>
<dbReference type="CDD" id="cd17745">
    <property type="entry name" value="BRCT_p53bp1_rpt1"/>
    <property type="match status" value="1"/>
</dbReference>
<feature type="compositionally biased region" description="Polar residues" evidence="4">
    <location>
        <begin position="30"/>
        <end position="50"/>
    </location>
</feature>
<evidence type="ECO:0000256" key="4">
    <source>
        <dbReference type="SAM" id="MobiDB-lite"/>
    </source>
</evidence>
<feature type="compositionally biased region" description="Polar residues" evidence="4">
    <location>
        <begin position="1"/>
        <end position="15"/>
    </location>
</feature>
<dbReference type="InterPro" id="IPR047250">
    <property type="entry name" value="BRCT_p53bp1-like_rpt2"/>
</dbReference>
<feature type="compositionally biased region" description="Acidic residues" evidence="4">
    <location>
        <begin position="59"/>
        <end position="69"/>
    </location>
</feature>
<proteinExistence type="predicted"/>
<dbReference type="SUPFAM" id="SSF52113">
    <property type="entry name" value="BRCT domain"/>
    <property type="match status" value="2"/>
</dbReference>
<feature type="compositionally biased region" description="Polar residues" evidence="4">
    <location>
        <begin position="120"/>
        <end position="132"/>
    </location>
</feature>
<reference evidence="7" key="1">
    <citation type="submission" date="2022-11" db="UniProtKB">
        <authorList>
            <consortium name="WormBaseParasite"/>
        </authorList>
    </citation>
    <scope>IDENTIFICATION</scope>
</reference>
<feature type="region of interest" description="Disordered" evidence="4">
    <location>
        <begin position="1"/>
        <end position="142"/>
    </location>
</feature>
<dbReference type="Pfam" id="PF16770">
    <property type="entry name" value="RTT107_BRCT_5"/>
    <property type="match status" value="1"/>
</dbReference>
<name>A0A914MRX6_MELIC</name>
<dbReference type="GO" id="GO:0000077">
    <property type="term" value="P:DNA damage checkpoint signaling"/>
    <property type="evidence" value="ECO:0007669"/>
    <property type="project" value="TreeGrafter"/>
</dbReference>
<dbReference type="GO" id="GO:0045944">
    <property type="term" value="P:positive regulation of transcription by RNA polymerase II"/>
    <property type="evidence" value="ECO:0007669"/>
    <property type="project" value="TreeGrafter"/>
</dbReference>
<dbReference type="AlphaFoldDB" id="A0A914MRX6"/>